<sequence length="188" mass="20727">IASTFSEVDYNDISYFYFSGHGIRVNNTAYLCPAEASYYAPMTNYISVDELENALSAIPGTKVVFLDTCHSGGFIGKGKGEITISQEELESFNDEIINVFSQAQSKGLLTTNQYKVLTACHYYQESGGIYPAVPGDFEPYGVFTIALCEGCGYYGSYPADINLDTGVSLQEAYLYVKLYVQDLINTYP</sequence>
<proteinExistence type="predicted"/>
<feature type="non-terminal residue" evidence="2">
    <location>
        <position position="188"/>
    </location>
</feature>
<comment type="caution">
    <text evidence="2">The sequence shown here is derived from an EMBL/GenBank/DDBJ whole genome shotgun (WGS) entry which is preliminary data.</text>
</comment>
<dbReference type="GO" id="GO:0006508">
    <property type="term" value="P:proteolysis"/>
    <property type="evidence" value="ECO:0007669"/>
    <property type="project" value="InterPro"/>
</dbReference>
<feature type="non-terminal residue" evidence="2">
    <location>
        <position position="1"/>
    </location>
</feature>
<organism evidence="2">
    <name type="scientific">marine sediment metagenome</name>
    <dbReference type="NCBI Taxonomy" id="412755"/>
    <lineage>
        <taxon>unclassified sequences</taxon>
        <taxon>metagenomes</taxon>
        <taxon>ecological metagenomes</taxon>
    </lineage>
</organism>
<reference evidence="2" key="1">
    <citation type="journal article" date="2014" name="Front. Microbiol.">
        <title>High frequency of phylogenetically diverse reductive dehalogenase-homologous genes in deep subseafloor sedimentary metagenomes.</title>
        <authorList>
            <person name="Kawai M."/>
            <person name="Futagami T."/>
            <person name="Toyoda A."/>
            <person name="Takaki Y."/>
            <person name="Nishi S."/>
            <person name="Hori S."/>
            <person name="Arai W."/>
            <person name="Tsubouchi T."/>
            <person name="Morono Y."/>
            <person name="Uchiyama I."/>
            <person name="Ito T."/>
            <person name="Fujiyama A."/>
            <person name="Inagaki F."/>
            <person name="Takami H."/>
        </authorList>
    </citation>
    <scope>NUCLEOTIDE SEQUENCE</scope>
    <source>
        <strain evidence="2">Expedition CK06-06</strain>
    </source>
</reference>
<accession>X1R081</accession>
<dbReference type="Gene3D" id="3.40.50.1460">
    <property type="match status" value="1"/>
</dbReference>
<dbReference type="EMBL" id="BARV01039361">
    <property type="protein sequence ID" value="GAI56510.1"/>
    <property type="molecule type" value="Genomic_DNA"/>
</dbReference>
<gene>
    <name evidence="2" type="ORF">S06H3_60355</name>
</gene>
<evidence type="ECO:0000259" key="1">
    <source>
        <dbReference type="Pfam" id="PF00656"/>
    </source>
</evidence>
<dbReference type="SUPFAM" id="SSF52129">
    <property type="entry name" value="Caspase-like"/>
    <property type="match status" value="1"/>
</dbReference>
<dbReference type="InterPro" id="IPR029030">
    <property type="entry name" value="Caspase-like_dom_sf"/>
</dbReference>
<dbReference type="AlphaFoldDB" id="X1R081"/>
<dbReference type="InterPro" id="IPR011600">
    <property type="entry name" value="Pept_C14_caspase"/>
</dbReference>
<dbReference type="GO" id="GO:0004197">
    <property type="term" value="F:cysteine-type endopeptidase activity"/>
    <property type="evidence" value="ECO:0007669"/>
    <property type="project" value="InterPro"/>
</dbReference>
<protein>
    <recommendedName>
        <fullName evidence="1">Peptidase C14 caspase domain-containing protein</fullName>
    </recommendedName>
</protein>
<dbReference type="Pfam" id="PF00656">
    <property type="entry name" value="Peptidase_C14"/>
    <property type="match status" value="1"/>
</dbReference>
<evidence type="ECO:0000313" key="2">
    <source>
        <dbReference type="EMBL" id="GAI56510.1"/>
    </source>
</evidence>
<feature type="domain" description="Peptidase C14 caspase" evidence="1">
    <location>
        <begin position="11"/>
        <end position="102"/>
    </location>
</feature>
<name>X1R081_9ZZZZ</name>